<dbReference type="Proteomes" id="UP001174936">
    <property type="component" value="Unassembled WGS sequence"/>
</dbReference>
<evidence type="ECO:0000256" key="1">
    <source>
        <dbReference type="SAM" id="MobiDB-lite"/>
    </source>
</evidence>
<keyword evidence="3" id="KW-1185">Reference proteome</keyword>
<feature type="compositionally biased region" description="Basic and acidic residues" evidence="1">
    <location>
        <begin position="139"/>
        <end position="148"/>
    </location>
</feature>
<protein>
    <submittedName>
        <fullName evidence="2">Uncharacterized protein</fullName>
    </submittedName>
</protein>
<proteinExistence type="predicted"/>
<dbReference type="EMBL" id="JAULSV010000006">
    <property type="protein sequence ID" value="KAK0640917.1"/>
    <property type="molecule type" value="Genomic_DNA"/>
</dbReference>
<name>A0AA39XWY3_9PEZI</name>
<reference evidence="2" key="1">
    <citation type="submission" date="2023-06" db="EMBL/GenBank/DDBJ databases">
        <title>Genome-scale phylogeny and comparative genomics of the fungal order Sordariales.</title>
        <authorList>
            <consortium name="Lawrence Berkeley National Laboratory"/>
            <person name="Hensen N."/>
            <person name="Bonometti L."/>
            <person name="Westerberg I."/>
            <person name="Brannstrom I.O."/>
            <person name="Guillou S."/>
            <person name="Cros-Aarteil S."/>
            <person name="Calhoun S."/>
            <person name="Haridas S."/>
            <person name="Kuo A."/>
            <person name="Mondo S."/>
            <person name="Pangilinan J."/>
            <person name="Riley R."/>
            <person name="Labutti K."/>
            <person name="Andreopoulos B."/>
            <person name="Lipzen A."/>
            <person name="Chen C."/>
            <person name="Yanf M."/>
            <person name="Daum C."/>
            <person name="Ng V."/>
            <person name="Clum A."/>
            <person name="Steindorff A."/>
            <person name="Ohm R."/>
            <person name="Martin F."/>
            <person name="Silar P."/>
            <person name="Natvig D."/>
            <person name="Lalanne C."/>
            <person name="Gautier V."/>
            <person name="Ament-Velasquez S.L."/>
            <person name="Kruys A."/>
            <person name="Hutchinson M.I."/>
            <person name="Powell A.J."/>
            <person name="Barry K."/>
            <person name="Miller A.N."/>
            <person name="Grigoriev I.V."/>
            <person name="Debuchy R."/>
            <person name="Gladieux P."/>
            <person name="Thoren M.H."/>
            <person name="Johannesson H."/>
        </authorList>
    </citation>
    <scope>NUCLEOTIDE SEQUENCE</scope>
    <source>
        <strain evidence="2">SMH2532-1</strain>
    </source>
</reference>
<evidence type="ECO:0000313" key="2">
    <source>
        <dbReference type="EMBL" id="KAK0640917.1"/>
    </source>
</evidence>
<evidence type="ECO:0000313" key="3">
    <source>
        <dbReference type="Proteomes" id="UP001174936"/>
    </source>
</evidence>
<accession>A0AA39XWY3</accession>
<organism evidence="2 3">
    <name type="scientific">Cercophora newfieldiana</name>
    <dbReference type="NCBI Taxonomy" id="92897"/>
    <lineage>
        <taxon>Eukaryota</taxon>
        <taxon>Fungi</taxon>
        <taxon>Dikarya</taxon>
        <taxon>Ascomycota</taxon>
        <taxon>Pezizomycotina</taxon>
        <taxon>Sordariomycetes</taxon>
        <taxon>Sordariomycetidae</taxon>
        <taxon>Sordariales</taxon>
        <taxon>Lasiosphaeriaceae</taxon>
        <taxon>Cercophora</taxon>
    </lineage>
</organism>
<feature type="region of interest" description="Disordered" evidence="1">
    <location>
        <begin position="55"/>
        <end position="85"/>
    </location>
</feature>
<sequence length="148" mass="16117">MTMDPGTENLNTSHGILVAPPPRRCRAVPVRSATQAALSRCSRWPGMPFHSLARSPSAVHSIVPRPHASETAKDRPGDPYQALHPRGIGRSYRAYMRTCLGRQVPACCCVFGVAPQTDSQQRVQQQHDGKGGLRYARGRSHDANGAHT</sequence>
<gene>
    <name evidence="2" type="ORF">B0T16DRAFT_418715</name>
</gene>
<dbReference type="AlphaFoldDB" id="A0AA39XWY3"/>
<feature type="compositionally biased region" description="Basic and acidic residues" evidence="1">
    <location>
        <begin position="67"/>
        <end position="77"/>
    </location>
</feature>
<feature type="region of interest" description="Disordered" evidence="1">
    <location>
        <begin position="118"/>
        <end position="148"/>
    </location>
</feature>
<comment type="caution">
    <text evidence="2">The sequence shown here is derived from an EMBL/GenBank/DDBJ whole genome shotgun (WGS) entry which is preliminary data.</text>
</comment>